<dbReference type="PANTHER" id="PTHR16222:SF12">
    <property type="entry name" value="ADP-RIBOSYLGLYCOHYDROLASE-RELATED"/>
    <property type="match status" value="1"/>
</dbReference>
<dbReference type="Pfam" id="PF03747">
    <property type="entry name" value="ADP_ribosyl_GH"/>
    <property type="match status" value="1"/>
</dbReference>
<evidence type="ECO:0000313" key="1">
    <source>
        <dbReference type="EMBL" id="MCT7966632.1"/>
    </source>
</evidence>
<name>A0ABT2MQ42_9CYAN</name>
<dbReference type="Gene3D" id="1.10.4080.10">
    <property type="entry name" value="ADP-ribosylation/Crystallin J1"/>
    <property type="match status" value="1"/>
</dbReference>
<keyword evidence="2" id="KW-1185">Reference proteome</keyword>
<dbReference type="Proteomes" id="UP001525890">
    <property type="component" value="Unassembled WGS sequence"/>
</dbReference>
<proteinExistence type="predicted"/>
<protein>
    <submittedName>
        <fullName evidence="1">ADP-ribosylglycohydrolase family protein</fullName>
    </submittedName>
</protein>
<dbReference type="InterPro" id="IPR005502">
    <property type="entry name" value="Ribosyl_crysJ1"/>
</dbReference>
<sequence>MEKIARYRGCLLGLAVGDAVGTTLEFKKPGTFTPITDMVGGGIFHLKPGEWTDDTSMALCLAESLIEKQGFDPVNQLENYLKWEQTGYLSSTGECFDIGNTVQQALGRFQETRQPYCGATDARSAGNGSLMRLAPVPLFYANHPEVAIATSKDSSRTTHGAATAVDACRYFAGLIIGAIQGNHKEELLSPHYSPVPGYWQKHPLVPEIAEIADGSFKTRQPPEIQGTGYVVKSLEAALWAFYHSQSFEEGCLLAVNLGDDADTNGAIYGQIAGAFYGELGIPERWRQRLAYLDLIMSFSDRLFEFAESGVTPGS</sequence>
<dbReference type="InterPro" id="IPR036705">
    <property type="entry name" value="Ribosyl_crysJ1_sf"/>
</dbReference>
<dbReference type="SUPFAM" id="SSF101478">
    <property type="entry name" value="ADP-ribosylglycohydrolase"/>
    <property type="match status" value="1"/>
</dbReference>
<reference evidence="1 2" key="1">
    <citation type="journal article" date="2022" name="Front. Microbiol.">
        <title>High genomic differentiation and limited gene flow indicate recent cryptic speciation within the genus Laspinema (cyanobacteria).</title>
        <authorList>
            <person name="Stanojkovic A."/>
            <person name="Skoupy S."/>
            <person name="Skaloud P."/>
            <person name="Dvorak P."/>
        </authorList>
    </citation>
    <scope>NUCLEOTIDE SEQUENCE [LARGE SCALE GENOMIC DNA]</scope>
    <source>
        <strain evidence="1 2">D2a</strain>
    </source>
</reference>
<comment type="caution">
    <text evidence="1">The sequence shown here is derived from an EMBL/GenBank/DDBJ whole genome shotgun (WGS) entry which is preliminary data.</text>
</comment>
<evidence type="ECO:0000313" key="2">
    <source>
        <dbReference type="Proteomes" id="UP001525890"/>
    </source>
</evidence>
<dbReference type="InterPro" id="IPR050792">
    <property type="entry name" value="ADP-ribosylglycohydrolase"/>
</dbReference>
<dbReference type="PANTHER" id="PTHR16222">
    <property type="entry name" value="ADP-RIBOSYLGLYCOHYDROLASE"/>
    <property type="match status" value="1"/>
</dbReference>
<gene>
    <name evidence="1" type="ORF">NG799_09840</name>
</gene>
<organism evidence="1 2">
    <name type="scientific">Laspinema palackyanum D2a</name>
    <dbReference type="NCBI Taxonomy" id="2953684"/>
    <lineage>
        <taxon>Bacteria</taxon>
        <taxon>Bacillati</taxon>
        <taxon>Cyanobacteriota</taxon>
        <taxon>Cyanophyceae</taxon>
        <taxon>Oscillatoriophycideae</taxon>
        <taxon>Oscillatoriales</taxon>
        <taxon>Laspinemataceae</taxon>
        <taxon>Laspinema</taxon>
        <taxon>Laspinema palackyanum</taxon>
    </lineage>
</organism>
<accession>A0ABT2MQ42</accession>
<dbReference type="RefSeq" id="WP_368006267.1">
    <property type="nucleotide sequence ID" value="NZ_JAMXFF010000012.1"/>
</dbReference>
<dbReference type="EMBL" id="JAMXFF010000012">
    <property type="protein sequence ID" value="MCT7966632.1"/>
    <property type="molecule type" value="Genomic_DNA"/>
</dbReference>